<feature type="compositionally biased region" description="Polar residues" evidence="1">
    <location>
        <begin position="242"/>
        <end position="267"/>
    </location>
</feature>
<feature type="compositionally biased region" description="Polar residues" evidence="1">
    <location>
        <begin position="108"/>
        <end position="121"/>
    </location>
</feature>
<dbReference type="SUPFAM" id="SSF56672">
    <property type="entry name" value="DNA/RNA polymerases"/>
    <property type="match status" value="1"/>
</dbReference>
<feature type="compositionally biased region" description="Polar residues" evidence="1">
    <location>
        <begin position="838"/>
        <end position="848"/>
    </location>
</feature>
<feature type="domain" description="Reverse transcriptase" evidence="2">
    <location>
        <begin position="958"/>
        <end position="1164"/>
    </location>
</feature>
<dbReference type="InParanoid" id="A0A409WRD8"/>
<feature type="compositionally biased region" description="Low complexity" evidence="1">
    <location>
        <begin position="425"/>
        <end position="448"/>
    </location>
</feature>
<comment type="caution">
    <text evidence="3">The sequence shown here is derived from an EMBL/GenBank/DDBJ whole genome shotgun (WGS) entry which is preliminary data.</text>
</comment>
<dbReference type="OrthoDB" id="3254233at2759"/>
<keyword evidence="4" id="KW-1185">Reference proteome</keyword>
<feature type="compositionally biased region" description="Polar residues" evidence="1">
    <location>
        <begin position="798"/>
        <end position="807"/>
    </location>
</feature>
<evidence type="ECO:0000313" key="4">
    <source>
        <dbReference type="Proteomes" id="UP000284706"/>
    </source>
</evidence>
<feature type="compositionally biased region" description="Polar residues" evidence="1">
    <location>
        <begin position="485"/>
        <end position="543"/>
    </location>
</feature>
<protein>
    <recommendedName>
        <fullName evidence="2">Reverse transcriptase domain-containing protein</fullName>
    </recommendedName>
</protein>
<feature type="compositionally biased region" description="Polar residues" evidence="1">
    <location>
        <begin position="333"/>
        <end position="352"/>
    </location>
</feature>
<gene>
    <name evidence="3" type="ORF">CVT26_006163</name>
</gene>
<name>A0A409WRD8_9AGAR</name>
<feature type="compositionally biased region" description="Low complexity" evidence="1">
    <location>
        <begin position="710"/>
        <end position="719"/>
    </location>
</feature>
<proteinExistence type="predicted"/>
<dbReference type="InterPro" id="IPR052055">
    <property type="entry name" value="Hepadnavirus_pol/RT"/>
</dbReference>
<reference evidence="3 4" key="1">
    <citation type="journal article" date="2018" name="Evol. Lett.">
        <title>Horizontal gene cluster transfer increased hallucinogenic mushroom diversity.</title>
        <authorList>
            <person name="Reynolds H.T."/>
            <person name="Vijayakumar V."/>
            <person name="Gluck-Thaler E."/>
            <person name="Korotkin H.B."/>
            <person name="Matheny P.B."/>
            <person name="Slot J.C."/>
        </authorList>
    </citation>
    <scope>NUCLEOTIDE SEQUENCE [LARGE SCALE GENOMIC DNA]</scope>
    <source>
        <strain evidence="3 4">SRW20</strain>
    </source>
</reference>
<feature type="compositionally biased region" description="Low complexity" evidence="1">
    <location>
        <begin position="321"/>
        <end position="331"/>
    </location>
</feature>
<dbReference type="InterPro" id="IPR043502">
    <property type="entry name" value="DNA/RNA_pol_sf"/>
</dbReference>
<feature type="compositionally biased region" description="Polar residues" evidence="1">
    <location>
        <begin position="661"/>
        <end position="671"/>
    </location>
</feature>
<feature type="region of interest" description="Disordered" evidence="1">
    <location>
        <begin position="918"/>
        <end position="940"/>
    </location>
</feature>
<feature type="compositionally biased region" description="Polar residues" evidence="1">
    <location>
        <begin position="754"/>
        <end position="773"/>
    </location>
</feature>
<dbReference type="EMBL" id="NHYE01004902">
    <property type="protein sequence ID" value="PPQ81062.1"/>
    <property type="molecule type" value="Genomic_DNA"/>
</dbReference>
<feature type="compositionally biased region" description="Basic and acidic residues" evidence="1">
    <location>
        <begin position="722"/>
        <end position="734"/>
    </location>
</feature>
<dbReference type="InterPro" id="IPR000477">
    <property type="entry name" value="RT_dom"/>
</dbReference>
<dbReference type="PANTHER" id="PTHR33050">
    <property type="entry name" value="REVERSE TRANSCRIPTASE DOMAIN-CONTAINING PROTEIN"/>
    <property type="match status" value="1"/>
</dbReference>
<feature type="region of interest" description="Disordered" evidence="1">
    <location>
        <begin position="382"/>
        <end position="608"/>
    </location>
</feature>
<feature type="compositionally biased region" description="Pro residues" evidence="1">
    <location>
        <begin position="227"/>
        <end position="239"/>
    </location>
</feature>
<dbReference type="PANTHER" id="PTHR33050:SF7">
    <property type="entry name" value="RIBONUCLEASE H"/>
    <property type="match status" value="1"/>
</dbReference>
<evidence type="ECO:0000313" key="3">
    <source>
        <dbReference type="EMBL" id="PPQ81062.1"/>
    </source>
</evidence>
<feature type="compositionally biased region" description="Basic residues" evidence="1">
    <location>
        <begin position="816"/>
        <end position="827"/>
    </location>
</feature>
<feature type="region of interest" description="Disordered" evidence="1">
    <location>
        <begin position="1"/>
        <end position="364"/>
    </location>
</feature>
<organism evidence="3 4">
    <name type="scientific">Gymnopilus dilepis</name>
    <dbReference type="NCBI Taxonomy" id="231916"/>
    <lineage>
        <taxon>Eukaryota</taxon>
        <taxon>Fungi</taxon>
        <taxon>Dikarya</taxon>
        <taxon>Basidiomycota</taxon>
        <taxon>Agaricomycotina</taxon>
        <taxon>Agaricomycetes</taxon>
        <taxon>Agaricomycetidae</taxon>
        <taxon>Agaricales</taxon>
        <taxon>Agaricineae</taxon>
        <taxon>Hymenogastraceae</taxon>
        <taxon>Gymnopilus</taxon>
    </lineage>
</organism>
<feature type="compositionally biased region" description="Polar residues" evidence="1">
    <location>
        <begin position="576"/>
        <end position="592"/>
    </location>
</feature>
<dbReference type="PROSITE" id="PS50878">
    <property type="entry name" value="RT_POL"/>
    <property type="match status" value="1"/>
</dbReference>
<feature type="region of interest" description="Disordered" evidence="1">
    <location>
        <begin position="638"/>
        <end position="860"/>
    </location>
</feature>
<dbReference type="AlphaFoldDB" id="A0A409WRD8"/>
<evidence type="ECO:0000259" key="2">
    <source>
        <dbReference type="PROSITE" id="PS50878"/>
    </source>
</evidence>
<dbReference type="Proteomes" id="UP000284706">
    <property type="component" value="Unassembled WGS sequence"/>
</dbReference>
<accession>A0A409WRD8</accession>
<evidence type="ECO:0000256" key="1">
    <source>
        <dbReference type="SAM" id="MobiDB-lite"/>
    </source>
</evidence>
<feature type="compositionally biased region" description="Low complexity" evidence="1">
    <location>
        <begin position="164"/>
        <end position="177"/>
    </location>
</feature>
<dbReference type="STRING" id="231916.A0A409WRD8"/>
<feature type="compositionally biased region" description="Polar residues" evidence="1">
    <location>
        <begin position="382"/>
        <end position="400"/>
    </location>
</feature>
<sequence length="1275" mass="137819">MPNRKSKSGGQSQGPKQAAGGGASRAPKPQAANKPRSVATPHPQTTRKAPSKPPASPGKAAAPAPRPPQPQATAHRPSNGTKQQNAANGAAKPQGAQGSNFVRAVSGHGSSQSRSANQGTPKRNEGGLNNGPQQVQGHSPRPNVSLKNEASKPKPSQGFFGGHSPASNPALPSSPRPGNVQHLHVPKAHGAATAGNRMFPDSSPTSKQSGHAKPHAQKAQNHALTPPKEPTFFPAPPARQQPGKNTRNSLPKVQVATTHAQQPSRGGQLSPPPAQGFAKPSHQSQQQHKAPPHSRFMQETSIKGEYFDLPSTNKRDPPKESVLSSVFSFFSAGSKTSGNPSHKAQHAQQSKTALPHSRPAQETFNNGECFGVVIAILDSANVNSGHKNTPSKTPMNNRGQGQPPAKSAWPKVPSSPPSMKKGKPSTESVTPSVLSSTSTESKGSGNTSHKSQPVQQHRAPPPSRPIYGTSNESDKNAPTKPPMISGNTRGQKQSPTESTPPKVLSSSPSTNKGKQRTESVLSSGFSFFSTASKGNENPKSQHAQQHKGAKNTPPRPATNDRPQRQIHSESMLPTAKVSQSNPFAGSNDTGSLHSGVAKKQATDVAKGSADVLQAAAIKPQTWGQMFSSWFLRSAPPVEVQAANKSTSSSMKAKEPNPKPQAPNSTQANGGQPKSHPAPDLFAIPREHLRKEPSLPTSGAKNELRDQSKRSNNSDASSSAIALRKEQAPKEEQAPKNKQAPTQHNMLALSDCGPQYSSSVSKKPQMTANLTSVLSRAVDRSPMSSKPQTDAAHHLKQFQVRSSSSKVLSQRDPSKKAAVRKGLLRQRTRTLTWRESDTPRSASAYSTLTAAPLPSPPKNELQNKVARETISQNPELFKVVSPIKADVFKEYVKDHPNQPFVQSVARALKKGFWPWADTSDPSFPTTHDGSRQGSRITSEDKAKFIRQQSEEEMELERWSKPFGDKLLPGMHSAPVHVVPKSTPGKFRLIVDQSRGPHSLNSTIPKSQVKVQLDNIHDLGNELLAARKKHPNRKLVLFKSDVKSAYRQLPMHPLWQIKQAIPIDGQYHIDRCNSFGNRSSGWNWDSVNSTVNWIATEKKGVSGLLGYVDDNFGWEFKRNKQFYKPYNKHLPTKQAALLELWDELGIPHDEEKQLSGPALPILGYHVDAEKMTVKVPDEKKAKVVDLLRSNAHAGKSYTVNQLESVAGSVGSALSLYPPLRPGLRVLFDEMSRQEPGTTKLEVTKPVARCLSSLADFLEHAPPVPIRYQKEKVRRIGT</sequence>
<feature type="compositionally biased region" description="Polar residues" evidence="1">
    <location>
        <begin position="76"/>
        <end position="87"/>
    </location>
</feature>
<feature type="compositionally biased region" description="Polar residues" evidence="1">
    <location>
        <begin position="918"/>
        <end position="935"/>
    </location>
</feature>